<reference evidence="1 2" key="1">
    <citation type="submission" date="2023-12" db="EMBL/GenBank/DDBJ databases">
        <title>Genome sequencing and assembly of bacterial species from a model synthetic community.</title>
        <authorList>
            <person name="Hogle S.L."/>
        </authorList>
    </citation>
    <scope>NUCLEOTIDE SEQUENCE [LARGE SCALE GENOMIC DNA]</scope>
    <source>
        <strain evidence="1 2">HAMBI_3031</strain>
    </source>
</reference>
<dbReference type="SUPFAM" id="SSF52540">
    <property type="entry name" value="P-loop containing nucleoside triphosphate hydrolases"/>
    <property type="match status" value="1"/>
</dbReference>
<name>A0ABZ0WAL2_9BACT</name>
<dbReference type="GO" id="GO:0005524">
    <property type="term" value="F:ATP binding"/>
    <property type="evidence" value="ECO:0007669"/>
    <property type="project" value="UniProtKB-KW"/>
</dbReference>
<protein>
    <submittedName>
        <fullName evidence="1">ATP-binding protein</fullName>
    </submittedName>
</protein>
<keyword evidence="2" id="KW-1185">Reference proteome</keyword>
<dbReference type="RefSeq" id="WP_162817948.1">
    <property type="nucleotide sequence ID" value="NZ_CP139960.1"/>
</dbReference>
<proteinExistence type="predicted"/>
<dbReference type="Proteomes" id="UP001325680">
    <property type="component" value="Chromosome"/>
</dbReference>
<accession>A0ABZ0WAL2</accession>
<evidence type="ECO:0000313" key="1">
    <source>
        <dbReference type="EMBL" id="WQD40328.1"/>
    </source>
</evidence>
<dbReference type="EMBL" id="CP139960">
    <property type="protein sequence ID" value="WQD40328.1"/>
    <property type="molecule type" value="Genomic_DNA"/>
</dbReference>
<dbReference type="InterPro" id="IPR027417">
    <property type="entry name" value="P-loop_NTPase"/>
</dbReference>
<evidence type="ECO:0000313" key="2">
    <source>
        <dbReference type="Proteomes" id="UP001325680"/>
    </source>
</evidence>
<keyword evidence="1" id="KW-0547">Nucleotide-binding</keyword>
<keyword evidence="1" id="KW-0067">ATP-binding</keyword>
<dbReference type="Gene3D" id="3.40.50.300">
    <property type="entry name" value="P-loop containing nucleotide triphosphate hydrolases"/>
    <property type="match status" value="1"/>
</dbReference>
<sequence length="41" mass="4828">MSKFIGRKYELNILQESLGNRNSELIAIYGRRRVGKTFLVR</sequence>
<gene>
    <name evidence="1" type="ORF">U0035_09245</name>
</gene>
<organism evidence="1 2">
    <name type="scientific">Niabella yanshanensis</name>
    <dbReference type="NCBI Taxonomy" id="577386"/>
    <lineage>
        <taxon>Bacteria</taxon>
        <taxon>Pseudomonadati</taxon>
        <taxon>Bacteroidota</taxon>
        <taxon>Chitinophagia</taxon>
        <taxon>Chitinophagales</taxon>
        <taxon>Chitinophagaceae</taxon>
        <taxon>Niabella</taxon>
    </lineage>
</organism>